<proteinExistence type="predicted"/>
<dbReference type="AlphaFoldDB" id="A0A9P4I3I3"/>
<evidence type="ECO:0008006" key="3">
    <source>
        <dbReference type="Google" id="ProtNLM"/>
    </source>
</evidence>
<sequence>MSSNAPSGQASQSPVVIVYLEPYDPTNMAPNAPSDQNSQRPVLQACHAPVDSTSSPLLHFFSRQLLCSRSAWFDNALNGGWTEASLGDLIPSPKSRSSPIIIRQTTSETFRVFKHWLKTGSIMLPANDPNPLTADTMLDLAVFADYYCIPTLEATILKHQRQHLRDYHPYDQSLPLWRHIQDACERLPESSPLLKLWANGTAARSFFLGERKKSDEEGLTTRFLLDSIDAIIAVREGARHGVDVANALLREPEGAEEPLDPSLMFRSNPDNDNHPYCRHFAREFFRNETSASKFCLGRVGQAVPLEALLSKTPSLSREQIDVAYSRRAFFIWDTPETIRHFKHWLETGSIEIPLRSICFDRVLDLAVFAEHYHIPALTTALLAHERPRVRQNVSDFDPVSDPVRTLRPQWTDLVDACNRLHGNSPLLLLWANGEGAMNFERERYTPGVTNRFANDVLNATAMVRHGNRHELDVVGHMFRDPVEGGGPEEQPLDPSAIFRADPDAARRLGGYIYYVRR</sequence>
<dbReference type="InterPro" id="IPR011333">
    <property type="entry name" value="SKP1/BTB/POZ_sf"/>
</dbReference>
<protein>
    <recommendedName>
        <fullName evidence="3">BTB domain-containing protein</fullName>
    </recommendedName>
</protein>
<dbReference type="Gene3D" id="3.30.710.10">
    <property type="entry name" value="Potassium Channel Kv1.1, Chain A"/>
    <property type="match status" value="1"/>
</dbReference>
<keyword evidence="2" id="KW-1185">Reference proteome</keyword>
<evidence type="ECO:0000313" key="1">
    <source>
        <dbReference type="EMBL" id="KAF2091804.1"/>
    </source>
</evidence>
<gene>
    <name evidence="1" type="ORF">K490DRAFT_52989</name>
</gene>
<dbReference type="EMBL" id="ML978711">
    <property type="protein sequence ID" value="KAF2091804.1"/>
    <property type="molecule type" value="Genomic_DNA"/>
</dbReference>
<dbReference type="Proteomes" id="UP000799776">
    <property type="component" value="Unassembled WGS sequence"/>
</dbReference>
<organism evidence="1 2">
    <name type="scientific">Saccharata proteae CBS 121410</name>
    <dbReference type="NCBI Taxonomy" id="1314787"/>
    <lineage>
        <taxon>Eukaryota</taxon>
        <taxon>Fungi</taxon>
        <taxon>Dikarya</taxon>
        <taxon>Ascomycota</taxon>
        <taxon>Pezizomycotina</taxon>
        <taxon>Dothideomycetes</taxon>
        <taxon>Dothideomycetes incertae sedis</taxon>
        <taxon>Botryosphaeriales</taxon>
        <taxon>Saccharataceae</taxon>
        <taxon>Saccharata</taxon>
    </lineage>
</organism>
<evidence type="ECO:0000313" key="2">
    <source>
        <dbReference type="Proteomes" id="UP000799776"/>
    </source>
</evidence>
<reference evidence="1" key="1">
    <citation type="journal article" date="2020" name="Stud. Mycol.">
        <title>101 Dothideomycetes genomes: a test case for predicting lifestyles and emergence of pathogens.</title>
        <authorList>
            <person name="Haridas S."/>
            <person name="Albert R."/>
            <person name="Binder M."/>
            <person name="Bloem J."/>
            <person name="Labutti K."/>
            <person name="Salamov A."/>
            <person name="Andreopoulos B."/>
            <person name="Baker S."/>
            <person name="Barry K."/>
            <person name="Bills G."/>
            <person name="Bluhm B."/>
            <person name="Cannon C."/>
            <person name="Castanera R."/>
            <person name="Culley D."/>
            <person name="Daum C."/>
            <person name="Ezra D."/>
            <person name="Gonzalez J."/>
            <person name="Henrissat B."/>
            <person name="Kuo A."/>
            <person name="Liang C."/>
            <person name="Lipzen A."/>
            <person name="Lutzoni F."/>
            <person name="Magnuson J."/>
            <person name="Mondo S."/>
            <person name="Nolan M."/>
            <person name="Ohm R."/>
            <person name="Pangilinan J."/>
            <person name="Park H.-J."/>
            <person name="Ramirez L."/>
            <person name="Alfaro M."/>
            <person name="Sun H."/>
            <person name="Tritt A."/>
            <person name="Yoshinaga Y."/>
            <person name="Zwiers L.-H."/>
            <person name="Turgeon B."/>
            <person name="Goodwin S."/>
            <person name="Spatafora J."/>
            <person name="Crous P."/>
            <person name="Grigoriev I."/>
        </authorList>
    </citation>
    <scope>NUCLEOTIDE SEQUENCE</scope>
    <source>
        <strain evidence="1">CBS 121410</strain>
    </source>
</reference>
<accession>A0A9P4I3I3</accession>
<comment type="caution">
    <text evidence="1">The sequence shown here is derived from an EMBL/GenBank/DDBJ whole genome shotgun (WGS) entry which is preliminary data.</text>
</comment>
<name>A0A9P4I3I3_9PEZI</name>
<dbReference type="SUPFAM" id="SSF54695">
    <property type="entry name" value="POZ domain"/>
    <property type="match status" value="1"/>
</dbReference>